<dbReference type="InterPro" id="IPR012677">
    <property type="entry name" value="Nucleotide-bd_a/b_plait_sf"/>
</dbReference>
<dbReference type="InterPro" id="IPR000504">
    <property type="entry name" value="RRM_dom"/>
</dbReference>
<evidence type="ECO:0000313" key="5">
    <source>
        <dbReference type="EMBL" id="KAG9397063.1"/>
    </source>
</evidence>
<dbReference type="OrthoDB" id="271725at2759"/>
<evidence type="ECO:0000256" key="3">
    <source>
        <dbReference type="PROSITE-ProRule" id="PRU00176"/>
    </source>
</evidence>
<name>A0A8J6AYA8_9EUKA</name>
<dbReference type="Pfam" id="PF00076">
    <property type="entry name" value="RRM_1"/>
    <property type="match status" value="1"/>
</dbReference>
<accession>A0A8J6AYA8</accession>
<keyword evidence="2 3" id="KW-0694">RNA-binding</keyword>
<keyword evidence="6" id="KW-1185">Reference proteome</keyword>
<feature type="domain" description="RRM" evidence="4">
    <location>
        <begin position="153"/>
        <end position="231"/>
    </location>
</feature>
<dbReference type="InterPro" id="IPR035979">
    <property type="entry name" value="RBD_domain_sf"/>
</dbReference>
<evidence type="ECO:0000256" key="2">
    <source>
        <dbReference type="ARBA" id="ARBA00022884"/>
    </source>
</evidence>
<proteinExistence type="predicted"/>
<sequence>MSLNIDTNGSMQYHTSSMNSFPRYYQPQGGRTLYRKYPRHGDLSDGFADNYTLPSESNVTRKVWIGSFRARFTENDVITICNYFADRVARVCRPTVNTFAREPPDYMFLVFDTVDQSLRARIVLRDYYHLNTGYAEEKHLSEALAEANDPENRNVYFASLPLIWDEAALAELASSFGPLESTAIMRRGGRSRGTGFVMFKTREAAARAVDTLHQSTPPNCSQPVTVRFADTRQQKEIRKTFRMTEQHTPTVTPETIVGAYSEVSRRADKIPENVPSPNEHILPPPAALSFTSFGHSLPQSPQPQLFQSLHPQTAPVSPFVSGPMSMDIPPPGFNGQFGMFFMGSTGTPGYGQPANPADLFSSRSQSSNV</sequence>
<reference evidence="5" key="1">
    <citation type="submission" date="2021-05" db="EMBL/GenBank/DDBJ databases">
        <title>A free-living protist that lacks canonical eukaryotic 1 DNA replication and segregation systems.</title>
        <authorList>
            <person name="Salas-Leiva D.E."/>
            <person name="Tromer E.C."/>
            <person name="Curtis B.A."/>
            <person name="Jerlstrom-Hultqvist J."/>
            <person name="Kolisko M."/>
            <person name="Yi Z."/>
            <person name="Salas-Leiva J.S."/>
            <person name="Gallot-Lavallee L."/>
            <person name="Kops G.J.P.L."/>
            <person name="Archibald J.M."/>
            <person name="Simpson A.G.B."/>
            <person name="Roger A.J."/>
        </authorList>
    </citation>
    <scope>NUCLEOTIDE SEQUENCE</scope>
    <source>
        <strain evidence="5">BICM</strain>
    </source>
</reference>
<evidence type="ECO:0000259" key="4">
    <source>
        <dbReference type="PROSITE" id="PS50102"/>
    </source>
</evidence>
<dbReference type="EMBL" id="JAHDYR010000004">
    <property type="protein sequence ID" value="KAG9397063.1"/>
    <property type="molecule type" value="Genomic_DNA"/>
</dbReference>
<dbReference type="SUPFAM" id="SSF54928">
    <property type="entry name" value="RNA-binding domain, RBD"/>
    <property type="match status" value="1"/>
</dbReference>
<dbReference type="GO" id="GO:0003723">
    <property type="term" value="F:RNA binding"/>
    <property type="evidence" value="ECO:0007669"/>
    <property type="project" value="UniProtKB-UniRule"/>
</dbReference>
<evidence type="ECO:0000313" key="6">
    <source>
        <dbReference type="Proteomes" id="UP000717585"/>
    </source>
</evidence>
<dbReference type="PANTHER" id="PTHR24012">
    <property type="entry name" value="RNA BINDING PROTEIN"/>
    <property type="match status" value="1"/>
</dbReference>
<protein>
    <submittedName>
        <fullName evidence="5">RNA recognition motif</fullName>
    </submittedName>
</protein>
<dbReference type="SMART" id="SM00360">
    <property type="entry name" value="RRM"/>
    <property type="match status" value="1"/>
</dbReference>
<keyword evidence="1" id="KW-0677">Repeat</keyword>
<dbReference type="PROSITE" id="PS50102">
    <property type="entry name" value="RRM"/>
    <property type="match status" value="1"/>
</dbReference>
<comment type="caution">
    <text evidence="5">The sequence shown here is derived from an EMBL/GenBank/DDBJ whole genome shotgun (WGS) entry which is preliminary data.</text>
</comment>
<dbReference type="Gene3D" id="3.30.70.330">
    <property type="match status" value="1"/>
</dbReference>
<dbReference type="Proteomes" id="UP000717585">
    <property type="component" value="Unassembled WGS sequence"/>
</dbReference>
<dbReference type="AlphaFoldDB" id="A0A8J6AYA8"/>
<evidence type="ECO:0000256" key="1">
    <source>
        <dbReference type="ARBA" id="ARBA00022737"/>
    </source>
</evidence>
<gene>
    <name evidence="5" type="ORF">J8273_1420</name>
</gene>
<organism evidence="5 6">
    <name type="scientific">Carpediemonas membranifera</name>
    <dbReference type="NCBI Taxonomy" id="201153"/>
    <lineage>
        <taxon>Eukaryota</taxon>
        <taxon>Metamonada</taxon>
        <taxon>Carpediemonas-like organisms</taxon>
        <taxon>Carpediemonas</taxon>
    </lineage>
</organism>